<organism evidence="2 3">
    <name type="scientific">Nematocida parisii (strain ERTm3)</name>
    <name type="common">Nematode killer fungus</name>
    <dbReference type="NCBI Taxonomy" id="935791"/>
    <lineage>
        <taxon>Eukaryota</taxon>
        <taxon>Fungi</taxon>
        <taxon>Fungi incertae sedis</taxon>
        <taxon>Microsporidia</taxon>
        <taxon>Nematocida</taxon>
    </lineage>
</organism>
<evidence type="ECO:0000313" key="3">
    <source>
        <dbReference type="Proteomes" id="UP000002872"/>
    </source>
</evidence>
<evidence type="ECO:0000313" key="2">
    <source>
        <dbReference type="EMBL" id="EIJ89106.1"/>
    </source>
</evidence>
<feature type="compositionally biased region" description="Basic and acidic residues" evidence="1">
    <location>
        <begin position="9"/>
        <end position="19"/>
    </location>
</feature>
<dbReference type="InParanoid" id="I3EIQ9"/>
<dbReference type="Pfam" id="PF08576">
    <property type="entry name" value="DUF1764"/>
    <property type="match status" value="1"/>
</dbReference>
<dbReference type="OrthoDB" id="20835at2759"/>
<name>I3EIQ9_NEMP3</name>
<dbReference type="HOGENOM" id="CLU_179459_0_0_1"/>
<dbReference type="OMA" id="NERLCTP"/>
<dbReference type="AlphaFoldDB" id="I3EIQ9"/>
<protein>
    <recommendedName>
        <fullName evidence="4">DUF1764 domain-containing protein</fullName>
    </recommendedName>
</protein>
<feature type="region of interest" description="Disordered" evidence="1">
    <location>
        <begin position="1"/>
        <end position="35"/>
    </location>
</feature>
<gene>
    <name evidence="2" type="ORF">NEQG_00925</name>
</gene>
<reference evidence="2" key="1">
    <citation type="submission" date="2011-01" db="EMBL/GenBank/DDBJ databases">
        <title>The Genome Sequence of Nematocida parisii strain ERTm3.</title>
        <authorList>
            <consortium name="The Broad Institute Genome Sequencing Platform"/>
            <consortium name="The Broad Institute Genome Sequencing Center for Infectious Disease"/>
            <person name="Cuomo C."/>
            <person name="Troemel E."/>
            <person name="Young S.K."/>
            <person name="Zeng Q."/>
            <person name="Gargeya S."/>
            <person name="Fitzgerald M."/>
            <person name="Haas B."/>
            <person name="Abouelleil A."/>
            <person name="Alvarado L."/>
            <person name="Arachchi H.M."/>
            <person name="Berlin A."/>
            <person name="Chapman S.B."/>
            <person name="Gearin G."/>
            <person name="Goldberg J."/>
            <person name="Griggs A."/>
            <person name="Gujja S."/>
            <person name="Hansen M."/>
            <person name="Heiman D."/>
            <person name="Howarth C."/>
            <person name="Larimer J."/>
            <person name="Lui A."/>
            <person name="MacDonald P.J.P."/>
            <person name="McCowen C."/>
            <person name="Montmayeur A."/>
            <person name="Murphy C."/>
            <person name="Neiman D."/>
            <person name="Pearson M."/>
            <person name="Priest M."/>
            <person name="Roberts A."/>
            <person name="Saif S."/>
            <person name="Shea T."/>
            <person name="Sisk P."/>
            <person name="Stolte C."/>
            <person name="Sykes S."/>
            <person name="Wortman J."/>
            <person name="Nusbaum C."/>
            <person name="Birren B."/>
        </authorList>
    </citation>
    <scope>NUCLEOTIDE SEQUENCE</scope>
    <source>
        <strain evidence="2">ERTm3</strain>
    </source>
</reference>
<keyword evidence="3" id="KW-1185">Reference proteome</keyword>
<proteinExistence type="predicted"/>
<evidence type="ECO:0000256" key="1">
    <source>
        <dbReference type="SAM" id="MobiDB-lite"/>
    </source>
</evidence>
<dbReference type="Proteomes" id="UP000002872">
    <property type="component" value="Unassembled WGS sequence"/>
</dbReference>
<dbReference type="VEuPathDB" id="MicrosporidiaDB:NEQG_00925"/>
<dbReference type="EMBL" id="GL870877">
    <property type="protein sequence ID" value="EIJ89106.1"/>
    <property type="molecule type" value="Genomic_DNA"/>
</dbReference>
<evidence type="ECO:0008006" key="4">
    <source>
        <dbReference type="Google" id="ProtNLM"/>
    </source>
</evidence>
<accession>I3EIQ9</accession>
<dbReference type="InterPro" id="IPR013885">
    <property type="entry name" value="DUF1764_euk"/>
</dbReference>
<sequence length="77" mass="8809">MASTIDDIFSPKHREELKKSQNKSKKKKEKDYDVRGSGKLEQDIFSCDGYKIYTHEELNIGRGGNTSKCPIDCDCCF</sequence>